<dbReference type="PANTHER" id="PTHR28058">
    <property type="entry name" value="37S RIBOSOMAL PROTEIN MRP51, MITOCHONDRIAL"/>
    <property type="match status" value="1"/>
</dbReference>
<accession>A0A3A3A068</accession>
<evidence type="ECO:0000313" key="3">
    <source>
        <dbReference type="Proteomes" id="UP000266188"/>
    </source>
</evidence>
<dbReference type="AlphaFoldDB" id="A0A3A3A068"/>
<keyword evidence="3" id="KW-1185">Reference proteome</keyword>
<sequence>MASAMSPTANLLRRSRLFALPQALSPPPPPLTSRTVYESETATLPYPTRAAVVTPGSSLAKGDWGLKRPLPAKATSEKSSRPVVRVVEHDTYEHVTDYESAADHVMTLEKFQELNMPVSLLAKVNYSNGLMPRHESPFESHSDNTHLSKGIKEPGVKQYRQLGPSLADMTEEQFIAYLRRVRNNKTAVVQELVRRVKANIVAQRRKEAQDKGEDLETLSDKVSMEEVQEYIKALRTDPTALGPMVFELLDLPASLPVPNARMGDKYYESPGSRMAAGEYATVGLPKTHPSAGLAYQRTHAPIYNHPSYGPQAHQRPVQARILRPKSKSRGKTSRAIIGVAGVAVEDLNALNYVEQGGPRGLQHLDPSVPGGGKYYVSPIRTYIDPDGKIIISSYRASATSRAPYGLEEYQKPTSISDAARGESRAVPRLDGSRSNVGRNASWRSNRGTEDIAKNLMRTISGS</sequence>
<dbReference type="STRING" id="2070753.A0A3A3A068"/>
<reference evidence="3" key="1">
    <citation type="submission" date="2017-02" db="EMBL/GenBank/DDBJ databases">
        <authorList>
            <person name="Tafer H."/>
            <person name="Lopandic K."/>
        </authorList>
    </citation>
    <scope>NUCLEOTIDE SEQUENCE [LARGE SCALE GENOMIC DNA]</scope>
    <source>
        <strain evidence="3">CBS 366.77</strain>
    </source>
</reference>
<dbReference type="InterPro" id="IPR016712">
    <property type="entry name" value="Rbsml_bS1m-like"/>
</dbReference>
<dbReference type="PANTHER" id="PTHR28058:SF1">
    <property type="entry name" value="SMALL RIBOSOMAL SUBUNIT PROTEIN BS1M"/>
    <property type="match status" value="1"/>
</dbReference>
<dbReference type="Proteomes" id="UP000266188">
    <property type="component" value="Unassembled WGS sequence"/>
</dbReference>
<feature type="region of interest" description="Disordered" evidence="1">
    <location>
        <begin position="412"/>
        <end position="443"/>
    </location>
</feature>
<name>A0A3A3A068_9EURO</name>
<feature type="compositionally biased region" description="Basic and acidic residues" evidence="1">
    <location>
        <begin position="419"/>
        <end position="431"/>
    </location>
</feature>
<dbReference type="GO" id="GO:0005763">
    <property type="term" value="C:mitochondrial small ribosomal subunit"/>
    <property type="evidence" value="ECO:0007669"/>
    <property type="project" value="TreeGrafter"/>
</dbReference>
<proteinExistence type="predicted"/>
<dbReference type="EMBL" id="MVGC01000155">
    <property type="protein sequence ID" value="RJE22711.1"/>
    <property type="molecule type" value="Genomic_DNA"/>
</dbReference>
<evidence type="ECO:0000313" key="2">
    <source>
        <dbReference type="EMBL" id="RJE22711.1"/>
    </source>
</evidence>
<comment type="caution">
    <text evidence="2">The sequence shown here is derived from an EMBL/GenBank/DDBJ whole genome shotgun (WGS) entry which is preliminary data.</text>
</comment>
<dbReference type="GO" id="GO:0070124">
    <property type="term" value="P:mitochondrial translational initiation"/>
    <property type="evidence" value="ECO:0007669"/>
    <property type="project" value="TreeGrafter"/>
</dbReference>
<dbReference type="Pfam" id="PF11709">
    <property type="entry name" value="Mit_ribos_Mrp51"/>
    <property type="match status" value="1"/>
</dbReference>
<protein>
    <submittedName>
        <fullName evidence="2">Uncharacterized protein</fullName>
    </submittedName>
</protein>
<dbReference type="OrthoDB" id="2735536at2759"/>
<organism evidence="2 3">
    <name type="scientific">Aspergillus sclerotialis</name>
    <dbReference type="NCBI Taxonomy" id="2070753"/>
    <lineage>
        <taxon>Eukaryota</taxon>
        <taxon>Fungi</taxon>
        <taxon>Dikarya</taxon>
        <taxon>Ascomycota</taxon>
        <taxon>Pezizomycotina</taxon>
        <taxon>Eurotiomycetes</taxon>
        <taxon>Eurotiomycetidae</taxon>
        <taxon>Eurotiales</taxon>
        <taxon>Aspergillaceae</taxon>
        <taxon>Aspergillus</taxon>
        <taxon>Aspergillus subgen. Polypaecilum</taxon>
    </lineage>
</organism>
<feature type="compositionally biased region" description="Polar residues" evidence="1">
    <location>
        <begin position="432"/>
        <end position="443"/>
    </location>
</feature>
<gene>
    <name evidence="2" type="ORF">PHISCL_04972</name>
</gene>
<dbReference type="GO" id="GO:0003735">
    <property type="term" value="F:structural constituent of ribosome"/>
    <property type="evidence" value="ECO:0007669"/>
    <property type="project" value="TreeGrafter"/>
</dbReference>
<evidence type="ECO:0000256" key="1">
    <source>
        <dbReference type="SAM" id="MobiDB-lite"/>
    </source>
</evidence>